<evidence type="ECO:0008006" key="4">
    <source>
        <dbReference type="Google" id="ProtNLM"/>
    </source>
</evidence>
<protein>
    <recommendedName>
        <fullName evidence="4">DUF1257 domain-containing protein</fullName>
    </recommendedName>
</protein>
<accession>A0A844FWC7</accession>
<sequence length="170" mass="18681">MSGVVIIAPTIAMAAWPAVATAASAVLVAMGFVAVDETVRTIAKEYVNVSGGVKEKVGSGVRTEVELELSNAEEVGASIGREQQLVFVKDDIEVRFSRDVRGRMRVCVTGDSHPKAELEELGRTLAGRVIQQYVYARVVEEMKNRTGMELVEQTVDDEDNIRIKLRSWEE</sequence>
<dbReference type="RefSeq" id="WP_154416654.1">
    <property type="nucleotide sequence ID" value="NZ_VUNS01000001.1"/>
</dbReference>
<evidence type="ECO:0000256" key="1">
    <source>
        <dbReference type="SAM" id="SignalP"/>
    </source>
</evidence>
<dbReference type="AlphaFoldDB" id="A0A844FWC7"/>
<keyword evidence="3" id="KW-1185">Reference proteome</keyword>
<comment type="caution">
    <text evidence="2">The sequence shown here is derived from an EMBL/GenBank/DDBJ whole genome shotgun (WGS) entry which is preliminary data.</text>
</comment>
<feature type="chain" id="PRO_5032415998" description="DUF1257 domain-containing protein" evidence="1">
    <location>
        <begin position="23"/>
        <end position="170"/>
    </location>
</feature>
<evidence type="ECO:0000313" key="2">
    <source>
        <dbReference type="EMBL" id="MST95550.1"/>
    </source>
</evidence>
<organism evidence="2 3">
    <name type="scientific">Victivallis lenta</name>
    <dbReference type="NCBI Taxonomy" id="2606640"/>
    <lineage>
        <taxon>Bacteria</taxon>
        <taxon>Pseudomonadati</taxon>
        <taxon>Lentisphaerota</taxon>
        <taxon>Lentisphaeria</taxon>
        <taxon>Victivallales</taxon>
        <taxon>Victivallaceae</taxon>
        <taxon>Victivallis</taxon>
    </lineage>
</organism>
<proteinExistence type="predicted"/>
<keyword evidence="1" id="KW-0732">Signal</keyword>
<name>A0A844FWC7_9BACT</name>
<dbReference type="EMBL" id="VUNS01000001">
    <property type="protein sequence ID" value="MST95550.1"/>
    <property type="molecule type" value="Genomic_DNA"/>
</dbReference>
<gene>
    <name evidence="2" type="ORF">FYJ85_00615</name>
</gene>
<dbReference type="Proteomes" id="UP000435649">
    <property type="component" value="Unassembled WGS sequence"/>
</dbReference>
<reference evidence="2 3" key="1">
    <citation type="submission" date="2019-08" db="EMBL/GenBank/DDBJ databases">
        <title>In-depth cultivation of the pig gut microbiome towards novel bacterial diversity and tailored functional studies.</title>
        <authorList>
            <person name="Wylensek D."/>
            <person name="Hitch T.C.A."/>
            <person name="Clavel T."/>
        </authorList>
    </citation>
    <scope>NUCLEOTIDE SEQUENCE [LARGE SCALE GENOMIC DNA]</scope>
    <source>
        <strain evidence="2 3">BBE-744-WT-12</strain>
    </source>
</reference>
<evidence type="ECO:0000313" key="3">
    <source>
        <dbReference type="Proteomes" id="UP000435649"/>
    </source>
</evidence>
<feature type="signal peptide" evidence="1">
    <location>
        <begin position="1"/>
        <end position="22"/>
    </location>
</feature>